<evidence type="ECO:0000313" key="1">
    <source>
        <dbReference type="EMBL" id="SEB44467.1"/>
    </source>
</evidence>
<organism evidence="1 2">
    <name type="scientific">Terriglobus roseus</name>
    <dbReference type="NCBI Taxonomy" id="392734"/>
    <lineage>
        <taxon>Bacteria</taxon>
        <taxon>Pseudomonadati</taxon>
        <taxon>Acidobacteriota</taxon>
        <taxon>Terriglobia</taxon>
        <taxon>Terriglobales</taxon>
        <taxon>Acidobacteriaceae</taxon>
        <taxon>Terriglobus</taxon>
    </lineage>
</organism>
<gene>
    <name evidence="1" type="ORF">SAMN05443244_0554</name>
</gene>
<reference evidence="1 2" key="1">
    <citation type="submission" date="2016-10" db="EMBL/GenBank/DDBJ databases">
        <authorList>
            <person name="de Groot N.N."/>
        </authorList>
    </citation>
    <scope>NUCLEOTIDE SEQUENCE [LARGE SCALE GENOMIC DNA]</scope>
    <source>
        <strain evidence="1 2">AB35.6</strain>
    </source>
</reference>
<protein>
    <submittedName>
        <fullName evidence="1">Uncharacterized protein</fullName>
    </submittedName>
</protein>
<sequence>MKLSVRELPEAIAVRFYADFDVKIQPKEISQLTRR</sequence>
<dbReference type="EMBL" id="FNSD01000001">
    <property type="protein sequence ID" value="SEB44467.1"/>
    <property type="molecule type" value="Genomic_DNA"/>
</dbReference>
<dbReference type="Proteomes" id="UP000182409">
    <property type="component" value="Unassembled WGS sequence"/>
</dbReference>
<evidence type="ECO:0000313" key="2">
    <source>
        <dbReference type="Proteomes" id="UP000182409"/>
    </source>
</evidence>
<proteinExistence type="predicted"/>
<accession>A0A1H4JED2</accession>
<name>A0A1H4JED2_9BACT</name>
<dbReference type="AlphaFoldDB" id="A0A1H4JED2"/>